<dbReference type="Gene3D" id="3.30.300.160">
    <property type="entry name" value="Type II secretion system, protein E, N-terminal domain"/>
    <property type="match status" value="1"/>
</dbReference>
<dbReference type="SUPFAM" id="SSF160246">
    <property type="entry name" value="EspE N-terminal domain-like"/>
    <property type="match status" value="1"/>
</dbReference>
<feature type="domain" description="Bacterial type II secretion system protein E" evidence="4">
    <location>
        <begin position="388"/>
        <end position="402"/>
    </location>
</feature>
<dbReference type="Pfam" id="PF05157">
    <property type="entry name" value="MshEN"/>
    <property type="match status" value="1"/>
</dbReference>
<evidence type="ECO:0000259" key="4">
    <source>
        <dbReference type="PROSITE" id="PS00662"/>
    </source>
</evidence>
<organism evidence="5 6">
    <name type="scientific">Desulfovibrio ferrophilus</name>
    <dbReference type="NCBI Taxonomy" id="241368"/>
    <lineage>
        <taxon>Bacteria</taxon>
        <taxon>Pseudomonadati</taxon>
        <taxon>Thermodesulfobacteriota</taxon>
        <taxon>Desulfovibrionia</taxon>
        <taxon>Desulfovibrionales</taxon>
        <taxon>Desulfovibrionaceae</taxon>
        <taxon>Desulfovibrio</taxon>
    </lineage>
</organism>
<dbReference type="InterPro" id="IPR027417">
    <property type="entry name" value="P-loop_NTPase"/>
</dbReference>
<dbReference type="FunFam" id="3.40.50.300:FF:000398">
    <property type="entry name" value="Type IV pilus assembly ATPase PilB"/>
    <property type="match status" value="1"/>
</dbReference>
<evidence type="ECO:0000256" key="3">
    <source>
        <dbReference type="ARBA" id="ARBA00022840"/>
    </source>
</evidence>
<keyword evidence="2" id="KW-0547">Nucleotide-binding</keyword>
<keyword evidence="3" id="KW-0067">ATP-binding</keyword>
<reference evidence="5 6" key="1">
    <citation type="journal article" date="2018" name="Sci. Adv.">
        <title>Multi-heme cytochromes provide a pathway for survival in energy-limited environments.</title>
        <authorList>
            <person name="Deng X."/>
            <person name="Dohmae N."/>
            <person name="Nealson K.H."/>
            <person name="Hashimoto K."/>
            <person name="Okamoto A."/>
        </authorList>
    </citation>
    <scope>NUCLEOTIDE SEQUENCE [LARGE SCALE GENOMIC DNA]</scope>
    <source>
        <strain evidence="5 6">IS5</strain>
    </source>
</reference>
<dbReference type="EMBL" id="AP017378">
    <property type="protein sequence ID" value="BBD08521.1"/>
    <property type="molecule type" value="Genomic_DNA"/>
</dbReference>
<protein>
    <submittedName>
        <fullName evidence="5">Type II secretion system protein E</fullName>
    </submittedName>
</protein>
<dbReference type="Pfam" id="PF00437">
    <property type="entry name" value="T2SSE"/>
    <property type="match status" value="1"/>
</dbReference>
<accession>A0A2Z6AZ27</accession>
<dbReference type="Gene3D" id="3.30.450.90">
    <property type="match status" value="1"/>
</dbReference>
<dbReference type="KEGG" id="dfl:DFE_1795"/>
<dbReference type="PROSITE" id="PS00662">
    <property type="entry name" value="T2SP_E"/>
    <property type="match status" value="1"/>
</dbReference>
<dbReference type="GO" id="GO:0005524">
    <property type="term" value="F:ATP binding"/>
    <property type="evidence" value="ECO:0007669"/>
    <property type="project" value="UniProtKB-KW"/>
</dbReference>
<dbReference type="SUPFAM" id="SSF52540">
    <property type="entry name" value="P-loop containing nucleoside triphosphate hydrolases"/>
    <property type="match status" value="1"/>
</dbReference>
<dbReference type="RefSeq" id="WP_232034744.1">
    <property type="nucleotide sequence ID" value="NZ_AP017378.1"/>
</dbReference>
<evidence type="ECO:0000256" key="2">
    <source>
        <dbReference type="ARBA" id="ARBA00022741"/>
    </source>
</evidence>
<dbReference type="AlphaFoldDB" id="A0A2Z6AZ27"/>
<dbReference type="PANTHER" id="PTHR30258:SF1">
    <property type="entry name" value="PROTEIN TRANSPORT PROTEIN HOFB HOMOLOG"/>
    <property type="match status" value="1"/>
</dbReference>
<dbReference type="PANTHER" id="PTHR30258">
    <property type="entry name" value="TYPE II SECRETION SYSTEM PROTEIN GSPE-RELATED"/>
    <property type="match status" value="1"/>
</dbReference>
<dbReference type="GO" id="GO:0005886">
    <property type="term" value="C:plasma membrane"/>
    <property type="evidence" value="ECO:0007669"/>
    <property type="project" value="TreeGrafter"/>
</dbReference>
<dbReference type="GO" id="GO:0016887">
    <property type="term" value="F:ATP hydrolysis activity"/>
    <property type="evidence" value="ECO:0007669"/>
    <property type="project" value="TreeGrafter"/>
</dbReference>
<sequence>MRITNRKRLGEMLVEAGIMTEEQLMGHLPGQKQSGMKLGEYLVHNAVVKEHTILDLISGQMNILRYNSDTHPFDIAVAELVPLELVQEHLVVPVSRKGRLLYVATADPMDIDALDAVEIHTGLEVEPLICSEKEFESLCYSVYGISSDLDQVMEGVDDGGVETEDAMSATESEFTVSSLQEMADEAPVVRMVNSILSQAVRDGASDVHISPEKDYVQLRFRVDGKLREVPAPPKKYFLPIVSRLKILGNMDIATAMIPQDGRFSFNYEKREVHVRASTLPTIYGENMILRLLLRNGSGLTLDDLGMIEEDRDKLKIAVQRPYGMILSTGPTGSGKSTSLYAVLRRINQPDINIITLEDPVEYRVPKIRQVQLNKKAGMTFASGLRSILRQDPDVIMVGEIRDAETAGIAVQAALTGHRLLSTIHTNDAAGAVTRLTEMGVEPFLVASTLLVSVAQRLIRKVCPHCKEAYEPPTAALEAMGISPNGHTFYRGRGCAQCNQIGYLGRVGLFEILPIDDMVQSMIMQRASAREITRAAVKAGILRTLKEDGASKVIAGITTLEEAASAVLI</sequence>
<comment type="similarity">
    <text evidence="1">Belongs to the GSP E family.</text>
</comment>
<evidence type="ECO:0000313" key="6">
    <source>
        <dbReference type="Proteomes" id="UP000269883"/>
    </source>
</evidence>
<gene>
    <name evidence="5" type="ORF">DFE_1795</name>
</gene>
<dbReference type="Gene3D" id="3.40.50.300">
    <property type="entry name" value="P-loop containing nucleotide triphosphate hydrolases"/>
    <property type="match status" value="1"/>
</dbReference>
<evidence type="ECO:0000256" key="1">
    <source>
        <dbReference type="ARBA" id="ARBA00006611"/>
    </source>
</evidence>
<keyword evidence="6" id="KW-1185">Reference proteome</keyword>
<evidence type="ECO:0000313" key="5">
    <source>
        <dbReference type="EMBL" id="BBD08521.1"/>
    </source>
</evidence>
<proteinExistence type="inferred from homology"/>
<dbReference type="InterPro" id="IPR007831">
    <property type="entry name" value="T2SS_GspE_N"/>
</dbReference>
<name>A0A2Z6AZ27_9BACT</name>
<dbReference type="InterPro" id="IPR037257">
    <property type="entry name" value="T2SS_E_N_sf"/>
</dbReference>
<dbReference type="InterPro" id="IPR001482">
    <property type="entry name" value="T2SS/T4SS_dom"/>
</dbReference>
<dbReference type="CDD" id="cd01129">
    <property type="entry name" value="PulE-GspE-like"/>
    <property type="match status" value="1"/>
</dbReference>
<dbReference type="Proteomes" id="UP000269883">
    <property type="component" value="Chromosome"/>
</dbReference>